<dbReference type="Proteomes" id="UP000183365">
    <property type="component" value="Unassembled WGS sequence"/>
</dbReference>
<feature type="region of interest" description="Disordered" evidence="1">
    <location>
        <begin position="319"/>
        <end position="340"/>
    </location>
</feature>
<dbReference type="OrthoDB" id="10258692at2759"/>
<dbReference type="GO" id="GO:0005654">
    <property type="term" value="C:nucleoplasm"/>
    <property type="evidence" value="ECO:0007669"/>
    <property type="project" value="UniProtKB-ARBA"/>
</dbReference>
<dbReference type="SMART" id="SM00717">
    <property type="entry name" value="SANT"/>
    <property type="match status" value="2"/>
</dbReference>
<evidence type="ECO:0000259" key="2">
    <source>
        <dbReference type="PROSITE" id="PS51293"/>
    </source>
</evidence>
<feature type="region of interest" description="Disordered" evidence="1">
    <location>
        <begin position="440"/>
        <end position="501"/>
    </location>
</feature>
<dbReference type="GO" id="GO:0000785">
    <property type="term" value="C:chromatin"/>
    <property type="evidence" value="ECO:0007669"/>
    <property type="project" value="TreeGrafter"/>
</dbReference>
<dbReference type="PANTHER" id="PTHR13992">
    <property type="entry name" value="NUCLEAR RECEPTOR CO-REPRESSOR RELATED NCOR"/>
    <property type="match status" value="1"/>
</dbReference>
<feature type="compositionally biased region" description="Polar residues" evidence="1">
    <location>
        <begin position="459"/>
        <end position="475"/>
    </location>
</feature>
<feature type="region of interest" description="Disordered" evidence="1">
    <location>
        <begin position="605"/>
        <end position="624"/>
    </location>
</feature>
<dbReference type="VEuPathDB" id="FungiDB:HGUI_01172"/>
<dbReference type="Pfam" id="PF00249">
    <property type="entry name" value="Myb_DNA-binding"/>
    <property type="match status" value="1"/>
</dbReference>
<feature type="compositionally biased region" description="Polar residues" evidence="1">
    <location>
        <begin position="757"/>
        <end position="766"/>
    </location>
</feature>
<proteinExistence type="predicted"/>
<dbReference type="GO" id="GO:0006357">
    <property type="term" value="P:regulation of transcription by RNA polymerase II"/>
    <property type="evidence" value="ECO:0007669"/>
    <property type="project" value="TreeGrafter"/>
</dbReference>
<accession>A0A1L0AZL2</accession>
<evidence type="ECO:0000256" key="1">
    <source>
        <dbReference type="SAM" id="MobiDB-lite"/>
    </source>
</evidence>
<dbReference type="InterPro" id="IPR051571">
    <property type="entry name" value="N-CoR_corepressor"/>
</dbReference>
<dbReference type="CDD" id="cd00167">
    <property type="entry name" value="SANT"/>
    <property type="match status" value="1"/>
</dbReference>
<feature type="region of interest" description="Disordered" evidence="1">
    <location>
        <begin position="387"/>
        <end position="409"/>
    </location>
</feature>
<dbReference type="SUPFAM" id="SSF46689">
    <property type="entry name" value="Homeodomain-like"/>
    <property type="match status" value="2"/>
</dbReference>
<evidence type="ECO:0000313" key="4">
    <source>
        <dbReference type="Proteomes" id="UP000183365"/>
    </source>
</evidence>
<dbReference type="Gene3D" id="1.20.58.1880">
    <property type="match status" value="1"/>
</dbReference>
<dbReference type="EMBL" id="FQNF01000015">
    <property type="protein sequence ID" value="SGZ38972.1"/>
    <property type="molecule type" value="Genomic_DNA"/>
</dbReference>
<feature type="compositionally biased region" description="Polar residues" evidence="1">
    <location>
        <begin position="605"/>
        <end position="616"/>
    </location>
</feature>
<reference evidence="4" key="1">
    <citation type="submission" date="2016-11" db="EMBL/GenBank/DDBJ databases">
        <authorList>
            <person name="Guldener U."/>
        </authorList>
    </citation>
    <scope>NUCLEOTIDE SEQUENCE [LARGE SCALE GENOMIC DNA]</scope>
</reference>
<organism evidence="3 4">
    <name type="scientific">Hanseniaspora guilliermondii</name>
    <dbReference type="NCBI Taxonomy" id="56406"/>
    <lineage>
        <taxon>Eukaryota</taxon>
        <taxon>Fungi</taxon>
        <taxon>Dikarya</taxon>
        <taxon>Ascomycota</taxon>
        <taxon>Saccharomycotina</taxon>
        <taxon>Saccharomycetes</taxon>
        <taxon>Saccharomycodales</taxon>
        <taxon>Saccharomycodaceae</taxon>
        <taxon>Hanseniaspora</taxon>
    </lineage>
</organism>
<dbReference type="InterPro" id="IPR017884">
    <property type="entry name" value="SANT_dom"/>
</dbReference>
<feature type="region of interest" description="Disordered" evidence="1">
    <location>
        <begin position="743"/>
        <end position="768"/>
    </location>
</feature>
<dbReference type="Gene3D" id="1.10.10.60">
    <property type="entry name" value="Homeodomain-like"/>
    <property type="match status" value="1"/>
</dbReference>
<dbReference type="PROSITE" id="PS51293">
    <property type="entry name" value="SANT"/>
    <property type="match status" value="1"/>
</dbReference>
<keyword evidence="4" id="KW-1185">Reference proteome</keyword>
<sequence>MSDQFSNCYTYYEEPNSNNSQFISQSFKTFPLRDIQNSTNEAIFPMKELDLKLFYLIQDYKNSKDYNNQKQEIPNLNEKYHQFYYSNILDHKRNFFKYSSIFNDLKKQSDAYLYKLTKEYMNKYNNHENVIIPKIDKISQLYKNDAEINEEKLLHEQELKFQKEEEEAVQKSLNQSSRGNVIVDESQLEELMAKLDPLNKYRQVAVNSIPEMFHDPIDQYITQNYQNYNSVTLNKQKWAELTTNDLKSNLHPFNEEEERQFFDAFMLYPKEFGKICKYMKYKRTIPELIKYYYHTKLQNKYFDKYLKMKEDLEKEKELKKQKKKNLKQQMKLGSPSGTPSTPVVITKKKIIDDNADIKDVKALSKKLGDQIKDEVLKPITQEVVKEPPKEEVIEEPTKEEVIKEPTKEEVIKEPTKNENVEQLKDVPIKRDESSKVIEVVKDQPHLNIKPAQDSPKMEANQSSETKPLVLNNEQSLAKKRKLSSEMSSESEGPSGKKLSSGKTSYWSVHEAGLFPGLLRRHGKDWKAISDDIKTKSVTMIRNYYLKKGKELGFETYVLEHEKLKAEGKLDEQPISSIARVKATVESNIIPNSKVNLNSNLLGRQILPNNTGNQHSPPSLEKRGPSTVLPPLSQHFAGSTALNGQYMKQTLPPPIKPTLELFPNNGSNMNMPGFKSIANGHRLPPLTFKGGIGYNHQEASSKHIGPTLPPISYTNRTPGTSFPMTSMQQTTKKVQYQYIKTPTTAEREGQPEFMTKPLGSSTYSRPTTKGGFIDPLSALAAIASNEQKLMESKEDENK</sequence>
<dbReference type="InterPro" id="IPR001005">
    <property type="entry name" value="SANT/Myb"/>
</dbReference>
<dbReference type="AlphaFoldDB" id="A0A1L0AZL2"/>
<gene>
    <name evidence="3" type="ORF">HGUI_01172</name>
</gene>
<protein>
    <recommendedName>
        <fullName evidence="2">SANT domain-containing protein</fullName>
    </recommendedName>
</protein>
<dbReference type="GO" id="GO:0032991">
    <property type="term" value="C:protein-containing complex"/>
    <property type="evidence" value="ECO:0007669"/>
    <property type="project" value="UniProtKB-ARBA"/>
</dbReference>
<name>A0A1L0AZL2_9ASCO</name>
<feature type="domain" description="SANT" evidence="2">
    <location>
        <begin position="254"/>
        <end position="300"/>
    </location>
</feature>
<evidence type="ECO:0000313" key="3">
    <source>
        <dbReference type="EMBL" id="SGZ38972.1"/>
    </source>
</evidence>
<dbReference type="PANTHER" id="PTHR13992:SF39">
    <property type="entry name" value="SMRTER, ISOFORM G"/>
    <property type="match status" value="1"/>
</dbReference>
<dbReference type="InterPro" id="IPR009057">
    <property type="entry name" value="Homeodomain-like_sf"/>
</dbReference>
<feature type="compositionally biased region" description="Low complexity" evidence="1">
    <location>
        <begin position="484"/>
        <end position="501"/>
    </location>
</feature>